<feature type="compositionally biased region" description="Polar residues" evidence="1">
    <location>
        <begin position="274"/>
        <end position="295"/>
    </location>
</feature>
<evidence type="ECO:0000256" key="1">
    <source>
        <dbReference type="SAM" id="MobiDB-lite"/>
    </source>
</evidence>
<dbReference type="EMBL" id="RCSX01000048">
    <property type="protein sequence ID" value="KAF7914752.1"/>
    <property type="molecule type" value="Genomic_DNA"/>
</dbReference>
<gene>
    <name evidence="2" type="ORF">EAE98_011451</name>
</gene>
<evidence type="ECO:0000313" key="2">
    <source>
        <dbReference type="EMBL" id="KAF7914752.1"/>
    </source>
</evidence>
<feature type="compositionally biased region" description="Polar residues" evidence="1">
    <location>
        <begin position="153"/>
        <end position="193"/>
    </location>
</feature>
<sequence length="813" mass="92257">MEKFLMIFNPKGPKEPSVDAFGNSVYQLWKIHDKWNREDGSSLYEVQFWEDFKDKNEIYYFDEEFMKNRYGEMVGKWEALYGEDWKQKYGELGHILNSKDERSISTPKRRFEDTPSKSRSIEKKSRSGNSSMSGGNNTGNSPVTGDSHPKYTSMPTSFSPASRSENSPISGGNDSNVSNPSLGNTSRPNNGNAYTLLPPPLLPESSQSSRRLATTQQGNVGLSGNSSVPSRFTRRLASRSSGPVEQSARDLTSKTGHPESPSTSRQPARRIPTSYPSSLGQSAKSPISSSNQSRSVPVIGPSAEHSKVRFSPLQSEPLDSPDPMDIDTEIQPAEQLRESRYRLYYSKFDDDFEEMVDKFDERAFKDIINSILEKTGDELAAIEQEAIDELGPDGNVQMVDVDGGEYAENPGMILDAYSDRLIEAHSKGLRELVDAALDLEGLPCDKWVNKRREDGNLEVMKLELLFMSACIHPDVLKHLVQGDLPKAYSDPSMISMRAHMASMMEGHKKEKRIFIYIHYLVNEIGVPPSPSKLEHVLNIADIYIRGFGKPNDQESYRISKKIDEIIGTHKAEPDGKRRYIKGNTQYEVINEWISLVRKRIEFDQFKNRWDEPLSRPISEVGFASSLQRLDQHRKHVSSNYIMNLIEAIFATEGGIYKNHQYVIFNCVEPCHGTFGEILCSRYAQAYSSHGGGFSHFVAGVSAANLYKHEEQYWTLVKEDLIESNWFKPNIRKEMKKLREATRIHQRIQTSAEEQDEQLEEMIDTTKKLRDLKGHLADSKEKVLKKTDEYLSEMDSMLELLELIESGDLDDLDD</sequence>
<feature type="compositionally biased region" description="Basic and acidic residues" evidence="1">
    <location>
        <begin position="100"/>
        <end position="125"/>
    </location>
</feature>
<organism evidence="2 3">
    <name type="scientific">Botrytis deweyae</name>
    <dbReference type="NCBI Taxonomy" id="2478750"/>
    <lineage>
        <taxon>Eukaryota</taxon>
        <taxon>Fungi</taxon>
        <taxon>Dikarya</taxon>
        <taxon>Ascomycota</taxon>
        <taxon>Pezizomycotina</taxon>
        <taxon>Leotiomycetes</taxon>
        <taxon>Helotiales</taxon>
        <taxon>Sclerotiniaceae</taxon>
        <taxon>Botrytis</taxon>
    </lineage>
</organism>
<feature type="compositionally biased region" description="Low complexity" evidence="1">
    <location>
        <begin position="127"/>
        <end position="141"/>
    </location>
</feature>
<evidence type="ECO:0000313" key="3">
    <source>
        <dbReference type="Proteomes" id="UP000783213"/>
    </source>
</evidence>
<accession>A0ABQ7I5V3</accession>
<feature type="compositionally biased region" description="Polar residues" evidence="1">
    <location>
        <begin position="204"/>
        <end position="230"/>
    </location>
</feature>
<feature type="compositionally biased region" description="Polar residues" evidence="1">
    <location>
        <begin position="253"/>
        <end position="266"/>
    </location>
</feature>
<protein>
    <submittedName>
        <fullName evidence="2">Uncharacterized protein</fullName>
    </submittedName>
</protein>
<feature type="region of interest" description="Disordered" evidence="1">
    <location>
        <begin position="100"/>
        <end position="325"/>
    </location>
</feature>
<proteinExistence type="predicted"/>
<dbReference type="Proteomes" id="UP000783213">
    <property type="component" value="Unassembled WGS sequence"/>
</dbReference>
<dbReference type="GeneID" id="62238222"/>
<keyword evidence="3" id="KW-1185">Reference proteome</keyword>
<comment type="caution">
    <text evidence="2">The sequence shown here is derived from an EMBL/GenBank/DDBJ whole genome shotgun (WGS) entry which is preliminary data.</text>
</comment>
<reference evidence="2 3" key="1">
    <citation type="journal article" date="2020" name="Genome Biol. Evol.">
        <title>Comparative genomics of Sclerotiniaceae.</title>
        <authorList>
            <person name="Valero Jimenez C.A."/>
            <person name="Steentjes M."/>
            <person name="Scholten O.E."/>
            <person name="Van Kan J.A.L."/>
        </authorList>
    </citation>
    <scope>NUCLEOTIDE SEQUENCE [LARGE SCALE GENOMIC DNA]</scope>
    <source>
        <strain evidence="2 3">B1</strain>
    </source>
</reference>
<dbReference type="RefSeq" id="XP_038804586.1">
    <property type="nucleotide sequence ID" value="XM_038959073.1"/>
</dbReference>
<name>A0ABQ7I5V3_9HELO</name>